<dbReference type="PROSITE" id="PS51719">
    <property type="entry name" value="G_SEPTIN"/>
    <property type="match status" value="1"/>
</dbReference>
<dbReference type="HOGENOM" id="CLU_320578_0_0_1"/>
<dbReference type="InterPro" id="IPR030379">
    <property type="entry name" value="G_SEPTIN_dom"/>
</dbReference>
<sequence>MNTLTSSGSPPTGDAPPTTTSTAFNVLVAGQAGIGKTGLIKLILDTSHLSLHSNSLPQLARLADFANFAATCPTNSPSSVLADLPATPNRPDIVLKLIDTPGLLYHDSHELEAGLHLVLRQILDSFEASNSLPSAQERRDRQIHLCLYLLDPADIVPASTRHLRRPERYGVSPQLTRQRVQLSAMRTAMTRTGDNNNREEQQQPEEMPHYDDSPEDEWGRATVPTSELNIIRKLAEYVTVLPIVAKADTLTTERLQTVKQAIRRDLTEAGITFNGLVEQQRDGPGQDTGPESSSPSSSPLLPYAVMIPDRYHHGDGVLRLGTAARPSHQQYVSRFQHLPVVQKESVYSASSPFVQRQDLVRTYRWGVVDILDPACSDFLALRDAILGPSVQKLRTYTDEVFFEAYKRNIVVDPRGQQQLPPMARPGSSGHALRSNPPHSLEGYRTHQHTHSSHHPRALNPSSSQYSLAPLENPPSASSRPNLPALTPLSTVLNPSLKYRHSNPNITSPDDDAPRSPGPSPIMPPKHRTGRKVAVACNFCRSRKLKCDGGRPQCLQCIRRTVDCEYEPTAKRRGLAKPADMPVHPGSGEPSQPQLRGTSPTAHGLGSEQGSSSMPPKSVACQFCRARKTRCDGLQPQCSNCKKRNQECIYVYNTGYPEEETQPQRRFPPSTVGATLLPPIQSLPLGTALSDSLPSSSSSYWHSSNPQIHANLPPRRSHLSPPSRARNIPGTGSISQPFPSSSRSHQQHPSESDTPRSSFGNFPPPPPTTYPPSYPPETRRPSTAGAESQQTSWRDRSSFSSTSTRGGMSATSTTPSLKRKASHSGEIFEEGEGEVIRLGGESSPSPPKRRRISGVDELVEAGEGASTPARAATTSTRPGSGRGLGPLERRRSLPSREDAEEGESRE</sequence>
<feature type="domain" description="Zn(2)-C6 fungal-type" evidence="3">
    <location>
        <begin position="619"/>
        <end position="649"/>
    </location>
</feature>
<dbReference type="InterPro" id="IPR001138">
    <property type="entry name" value="Zn2Cys6_DnaBD"/>
</dbReference>
<dbReference type="AlphaFoldDB" id="A0A0C2X5V5"/>
<dbReference type="PANTHER" id="PTHR18884">
    <property type="entry name" value="SEPTIN"/>
    <property type="match status" value="1"/>
</dbReference>
<dbReference type="Pfam" id="PF00735">
    <property type="entry name" value="Septin"/>
    <property type="match status" value="2"/>
</dbReference>
<dbReference type="Pfam" id="PF00172">
    <property type="entry name" value="Zn_clus"/>
    <property type="match status" value="2"/>
</dbReference>
<keyword evidence="1" id="KW-0547">Nucleotide-binding</keyword>
<feature type="compositionally biased region" description="Low complexity" evidence="2">
    <location>
        <begin position="689"/>
        <end position="703"/>
    </location>
</feature>
<dbReference type="InterPro" id="IPR036864">
    <property type="entry name" value="Zn2-C6_fun-type_DNA-bd_sf"/>
</dbReference>
<dbReference type="PROSITE" id="PS50048">
    <property type="entry name" value="ZN2_CY6_FUNGAL_2"/>
    <property type="match status" value="2"/>
</dbReference>
<proteinExistence type="inferred from homology"/>
<dbReference type="Gene3D" id="4.10.240.10">
    <property type="entry name" value="Zn(2)-C6 fungal-type DNA-binding domain"/>
    <property type="match status" value="2"/>
</dbReference>
<feature type="region of interest" description="Disordered" evidence="2">
    <location>
        <begin position="188"/>
        <end position="220"/>
    </location>
</feature>
<keyword evidence="6" id="KW-1185">Reference proteome</keyword>
<feature type="compositionally biased region" description="Low complexity" evidence="2">
    <location>
        <begin position="732"/>
        <end position="746"/>
    </location>
</feature>
<gene>
    <name evidence="5" type="ORF">M408DRAFT_26786</name>
</gene>
<dbReference type="Gene3D" id="3.40.50.300">
    <property type="entry name" value="P-loop containing nucleotide triphosphate hydrolases"/>
    <property type="match status" value="1"/>
</dbReference>
<feature type="compositionally biased region" description="Polar residues" evidence="2">
    <location>
        <begin position="588"/>
        <end position="600"/>
    </location>
</feature>
<keyword evidence="1" id="KW-0342">GTP-binding</keyword>
<dbReference type="GO" id="GO:0000981">
    <property type="term" value="F:DNA-binding transcription factor activity, RNA polymerase II-specific"/>
    <property type="evidence" value="ECO:0007669"/>
    <property type="project" value="InterPro"/>
</dbReference>
<feature type="compositionally biased region" description="Basic and acidic residues" evidence="2">
    <location>
        <begin position="886"/>
        <end position="905"/>
    </location>
</feature>
<feature type="compositionally biased region" description="Basic and acidic residues" evidence="2">
    <location>
        <begin position="196"/>
        <end position="212"/>
    </location>
</feature>
<feature type="domain" description="Zn(2)-C6 fungal-type" evidence="3">
    <location>
        <begin position="535"/>
        <end position="565"/>
    </location>
</feature>
<feature type="region of interest" description="Disordered" evidence="2">
    <location>
        <begin position="413"/>
        <end position="527"/>
    </location>
</feature>
<dbReference type="EMBL" id="KN824321">
    <property type="protein sequence ID" value="KIM24662.1"/>
    <property type="molecule type" value="Genomic_DNA"/>
</dbReference>
<feature type="compositionally biased region" description="Basic residues" evidence="2">
    <location>
        <begin position="445"/>
        <end position="456"/>
    </location>
</feature>
<accession>A0A0C2X5V5</accession>
<organism evidence="5 6">
    <name type="scientific">Serendipita vermifera MAFF 305830</name>
    <dbReference type="NCBI Taxonomy" id="933852"/>
    <lineage>
        <taxon>Eukaryota</taxon>
        <taxon>Fungi</taxon>
        <taxon>Dikarya</taxon>
        <taxon>Basidiomycota</taxon>
        <taxon>Agaricomycotina</taxon>
        <taxon>Agaricomycetes</taxon>
        <taxon>Sebacinales</taxon>
        <taxon>Serendipitaceae</taxon>
        <taxon>Serendipita</taxon>
    </lineage>
</organism>
<dbReference type="CDD" id="cd00067">
    <property type="entry name" value="GAL4"/>
    <property type="match status" value="2"/>
</dbReference>
<dbReference type="PROSITE" id="PS00463">
    <property type="entry name" value="ZN2_CY6_FUNGAL_1"/>
    <property type="match status" value="2"/>
</dbReference>
<dbReference type="SUPFAM" id="SSF57701">
    <property type="entry name" value="Zn2/Cys6 DNA-binding domain"/>
    <property type="match status" value="2"/>
</dbReference>
<protein>
    <recommendedName>
        <fullName evidence="7">Zn(2)-C6 fungal-type domain-containing protein</fullName>
    </recommendedName>
</protein>
<feature type="compositionally biased region" description="Low complexity" evidence="2">
    <location>
        <begin position="864"/>
        <end position="877"/>
    </location>
</feature>
<evidence type="ECO:0000256" key="2">
    <source>
        <dbReference type="SAM" id="MobiDB-lite"/>
    </source>
</evidence>
<evidence type="ECO:0008006" key="7">
    <source>
        <dbReference type="Google" id="ProtNLM"/>
    </source>
</evidence>
<feature type="region of interest" description="Disordered" evidence="2">
    <location>
        <begin position="273"/>
        <end position="299"/>
    </location>
</feature>
<dbReference type="SMART" id="SM00066">
    <property type="entry name" value="GAL4"/>
    <property type="match status" value="2"/>
</dbReference>
<dbReference type="SUPFAM" id="SSF52540">
    <property type="entry name" value="P-loop containing nucleoside triphosphate hydrolases"/>
    <property type="match status" value="1"/>
</dbReference>
<feature type="domain" description="Septin-type G" evidence="4">
    <location>
        <begin position="20"/>
        <end position="412"/>
    </location>
</feature>
<evidence type="ECO:0000313" key="5">
    <source>
        <dbReference type="EMBL" id="KIM24662.1"/>
    </source>
</evidence>
<dbReference type="STRING" id="933852.A0A0C2X5V5"/>
<comment type="similarity">
    <text evidence="1">Belongs to the TRAFAC class TrmE-Era-EngA-EngB-Septin-like GTPase superfamily. Septin GTPase family.</text>
</comment>
<reference evidence="5 6" key="1">
    <citation type="submission" date="2014-04" db="EMBL/GenBank/DDBJ databases">
        <authorList>
            <consortium name="DOE Joint Genome Institute"/>
            <person name="Kuo A."/>
            <person name="Zuccaro A."/>
            <person name="Kohler A."/>
            <person name="Nagy L.G."/>
            <person name="Floudas D."/>
            <person name="Copeland A."/>
            <person name="Barry K.W."/>
            <person name="Cichocki N."/>
            <person name="Veneault-Fourrey C."/>
            <person name="LaButti K."/>
            <person name="Lindquist E.A."/>
            <person name="Lipzen A."/>
            <person name="Lundell T."/>
            <person name="Morin E."/>
            <person name="Murat C."/>
            <person name="Sun H."/>
            <person name="Tunlid A."/>
            <person name="Henrissat B."/>
            <person name="Grigoriev I.V."/>
            <person name="Hibbett D.S."/>
            <person name="Martin F."/>
            <person name="Nordberg H.P."/>
            <person name="Cantor M.N."/>
            <person name="Hua S.X."/>
        </authorList>
    </citation>
    <scope>NUCLEOTIDE SEQUENCE [LARGE SCALE GENOMIC DNA]</scope>
    <source>
        <strain evidence="5 6">MAFF 305830</strain>
    </source>
</reference>
<dbReference type="OrthoDB" id="10261408at2759"/>
<dbReference type="InterPro" id="IPR027417">
    <property type="entry name" value="P-loop_NTPase"/>
</dbReference>
<feature type="region of interest" description="Disordered" evidence="2">
    <location>
        <begin position="687"/>
        <end position="905"/>
    </location>
</feature>
<name>A0A0C2X5V5_SERVB</name>
<evidence type="ECO:0000256" key="1">
    <source>
        <dbReference type="RuleBase" id="RU004560"/>
    </source>
</evidence>
<evidence type="ECO:0000313" key="6">
    <source>
        <dbReference type="Proteomes" id="UP000054097"/>
    </source>
</evidence>
<feature type="compositionally biased region" description="Pro residues" evidence="2">
    <location>
        <begin position="761"/>
        <end position="774"/>
    </location>
</feature>
<feature type="region of interest" description="Disordered" evidence="2">
    <location>
        <begin position="574"/>
        <end position="615"/>
    </location>
</feature>
<dbReference type="GO" id="GO:0008270">
    <property type="term" value="F:zinc ion binding"/>
    <property type="evidence" value="ECO:0007669"/>
    <property type="project" value="InterPro"/>
</dbReference>
<evidence type="ECO:0000259" key="4">
    <source>
        <dbReference type="PROSITE" id="PS51719"/>
    </source>
</evidence>
<evidence type="ECO:0000259" key="3">
    <source>
        <dbReference type="PROSITE" id="PS50048"/>
    </source>
</evidence>
<dbReference type="GO" id="GO:0005525">
    <property type="term" value="F:GTP binding"/>
    <property type="evidence" value="ECO:0007669"/>
    <property type="project" value="UniProtKB-KW"/>
</dbReference>
<reference evidence="6" key="2">
    <citation type="submission" date="2015-01" db="EMBL/GenBank/DDBJ databases">
        <title>Evolutionary Origins and Diversification of the Mycorrhizal Mutualists.</title>
        <authorList>
            <consortium name="DOE Joint Genome Institute"/>
            <consortium name="Mycorrhizal Genomics Consortium"/>
            <person name="Kohler A."/>
            <person name="Kuo A."/>
            <person name="Nagy L.G."/>
            <person name="Floudas D."/>
            <person name="Copeland A."/>
            <person name="Barry K.W."/>
            <person name="Cichocki N."/>
            <person name="Veneault-Fourrey C."/>
            <person name="LaButti K."/>
            <person name="Lindquist E.A."/>
            <person name="Lipzen A."/>
            <person name="Lundell T."/>
            <person name="Morin E."/>
            <person name="Murat C."/>
            <person name="Riley R."/>
            <person name="Ohm R."/>
            <person name="Sun H."/>
            <person name="Tunlid A."/>
            <person name="Henrissat B."/>
            <person name="Grigoriev I.V."/>
            <person name="Hibbett D.S."/>
            <person name="Martin F."/>
        </authorList>
    </citation>
    <scope>NUCLEOTIDE SEQUENCE [LARGE SCALE GENOMIC DNA]</scope>
    <source>
        <strain evidence="6">MAFF 305830</strain>
    </source>
</reference>
<dbReference type="Proteomes" id="UP000054097">
    <property type="component" value="Unassembled WGS sequence"/>
</dbReference>